<feature type="compositionally biased region" description="Low complexity" evidence="1">
    <location>
        <begin position="535"/>
        <end position="550"/>
    </location>
</feature>
<reference evidence="2 3" key="1">
    <citation type="journal article" date="2018" name="Mol. Biol. Evol.">
        <title>Broad Genomic Sampling Reveals a Smut Pathogenic Ancestry of the Fungal Clade Ustilaginomycotina.</title>
        <authorList>
            <person name="Kijpornyongpan T."/>
            <person name="Mondo S.J."/>
            <person name="Barry K."/>
            <person name="Sandor L."/>
            <person name="Lee J."/>
            <person name="Lipzen A."/>
            <person name="Pangilinan J."/>
            <person name="LaButti K."/>
            <person name="Hainaut M."/>
            <person name="Henrissat B."/>
            <person name="Grigoriev I.V."/>
            <person name="Spatafora J.W."/>
            <person name="Aime M.C."/>
        </authorList>
    </citation>
    <scope>NUCLEOTIDE SEQUENCE [LARGE SCALE GENOMIC DNA]</scope>
    <source>
        <strain evidence="2 3">MCA 4198</strain>
    </source>
</reference>
<name>A0A316YXG6_9BASI</name>
<dbReference type="Proteomes" id="UP000245768">
    <property type="component" value="Unassembled WGS sequence"/>
</dbReference>
<dbReference type="AlphaFoldDB" id="A0A316YXG6"/>
<dbReference type="InParanoid" id="A0A316YXG6"/>
<sequence length="564" mass="63757">MTLPEARPTSFFSSLSLSSLCEALPSQTQDDALPFPPLPGEIILRIVQLATRQAMYSYSTRSRNGQLMSPIYSYRYNCQGCHGALIQQLPDPLDDMFRTPRDSSDTSREEERQQRTLKSLCIPPDERYQHLCRAPARDTFTIKSLLRVCKDVRRWTLEEALHTVILSNERTFGSFVRLLRRGGEDGGWLSLDLRERVKRLWISGKLLQSTFVSTQLYQFILPLLYRLEALSICNASTANTFTERAGVRQPYHNFVFQETFIPSFNTGRILGFPCERVEADVNDLVARQEIMDFLVDESPAPPSPARFSDKNFPAPFGTFLRTLTLTNTLVPNFEETFEERGGRRANPFLNVEHLRLIMPLVPLRGSQYQRGPPNWKLLSNLVPKLGSGPGQEGMLKTVELIEPWPSALGAVPNATGLETQRSLFDALVVYPHAAGKATKNVRPIRVVVSSYDPETFSDFYVDWQITRAYYNAPLSSASMPGAPKRRTGVPPTIEIRSLAHTMSRNWVGQWGAEHQQIIASWNLEAWLDEDRSIGPSDPYFDSSTDSFTDSSPDKADNDPRTVIL</sequence>
<protein>
    <submittedName>
        <fullName evidence="2">Uncharacterized protein</fullName>
    </submittedName>
</protein>
<evidence type="ECO:0000256" key="1">
    <source>
        <dbReference type="SAM" id="MobiDB-lite"/>
    </source>
</evidence>
<feature type="region of interest" description="Disordered" evidence="1">
    <location>
        <begin position="534"/>
        <end position="564"/>
    </location>
</feature>
<dbReference type="GeneID" id="37040730"/>
<keyword evidence="3" id="KW-1185">Reference proteome</keyword>
<evidence type="ECO:0000313" key="3">
    <source>
        <dbReference type="Proteomes" id="UP000245768"/>
    </source>
</evidence>
<organism evidence="2 3">
    <name type="scientific">Acaromyces ingoldii</name>
    <dbReference type="NCBI Taxonomy" id="215250"/>
    <lineage>
        <taxon>Eukaryota</taxon>
        <taxon>Fungi</taxon>
        <taxon>Dikarya</taxon>
        <taxon>Basidiomycota</taxon>
        <taxon>Ustilaginomycotina</taxon>
        <taxon>Exobasidiomycetes</taxon>
        <taxon>Exobasidiales</taxon>
        <taxon>Cryptobasidiaceae</taxon>
        <taxon>Acaromyces</taxon>
    </lineage>
</organism>
<feature type="region of interest" description="Disordered" evidence="1">
    <location>
        <begin position="95"/>
        <end position="114"/>
    </location>
</feature>
<dbReference type="RefSeq" id="XP_025380642.1">
    <property type="nucleotide sequence ID" value="XM_025518814.1"/>
</dbReference>
<evidence type="ECO:0000313" key="2">
    <source>
        <dbReference type="EMBL" id="PWN93444.1"/>
    </source>
</evidence>
<proteinExistence type="predicted"/>
<accession>A0A316YXG6</accession>
<feature type="compositionally biased region" description="Basic and acidic residues" evidence="1">
    <location>
        <begin position="551"/>
        <end position="564"/>
    </location>
</feature>
<dbReference type="EMBL" id="KZ819634">
    <property type="protein sequence ID" value="PWN93444.1"/>
    <property type="molecule type" value="Genomic_DNA"/>
</dbReference>
<gene>
    <name evidence="2" type="ORF">FA10DRAFT_23019</name>
</gene>